<dbReference type="EMBL" id="MT144729">
    <property type="protein sequence ID" value="QJH98369.1"/>
    <property type="molecule type" value="Genomic_DNA"/>
</dbReference>
<evidence type="ECO:0000313" key="1">
    <source>
        <dbReference type="EMBL" id="QJA57630.1"/>
    </source>
</evidence>
<dbReference type="CDD" id="cd00761">
    <property type="entry name" value="Glyco_tranf_GTA_type"/>
    <property type="match status" value="1"/>
</dbReference>
<dbReference type="InterPro" id="IPR029044">
    <property type="entry name" value="Nucleotide-diphossugar_trans"/>
</dbReference>
<accession>A0A6M3KAV7</accession>
<name>A0A6M3KAV7_9ZZZZ</name>
<proteinExistence type="predicted"/>
<evidence type="ECO:0000313" key="2">
    <source>
        <dbReference type="EMBL" id="QJA79023.1"/>
    </source>
</evidence>
<organism evidence="2">
    <name type="scientific">viral metagenome</name>
    <dbReference type="NCBI Taxonomy" id="1070528"/>
    <lineage>
        <taxon>unclassified sequences</taxon>
        <taxon>metagenomes</taxon>
        <taxon>organismal metagenomes</taxon>
    </lineage>
</organism>
<dbReference type="SUPFAM" id="SSF53448">
    <property type="entry name" value="Nucleotide-diphospho-sugar transferases"/>
    <property type="match status" value="1"/>
</dbReference>
<gene>
    <name evidence="2" type="ORF">MM415A00955_0022</name>
    <name evidence="1" type="ORF">MM415B01612_0015</name>
    <name evidence="3" type="ORF">TM448B01274_0012</name>
</gene>
<evidence type="ECO:0000313" key="3">
    <source>
        <dbReference type="EMBL" id="QJH98369.1"/>
    </source>
</evidence>
<reference evidence="2" key="1">
    <citation type="submission" date="2020-03" db="EMBL/GenBank/DDBJ databases">
        <title>The deep terrestrial virosphere.</title>
        <authorList>
            <person name="Holmfeldt K."/>
            <person name="Nilsson E."/>
            <person name="Simone D."/>
            <person name="Lopez-Fernandez M."/>
            <person name="Wu X."/>
            <person name="de Brujin I."/>
            <person name="Lundin D."/>
            <person name="Andersson A."/>
            <person name="Bertilsson S."/>
            <person name="Dopson M."/>
        </authorList>
    </citation>
    <scope>NUCLEOTIDE SEQUENCE</scope>
    <source>
        <strain evidence="2">MM415A00955</strain>
        <strain evidence="1">MM415B01612</strain>
        <strain evidence="3">TM448B01274</strain>
    </source>
</reference>
<protein>
    <recommendedName>
        <fullName evidence="4">Glycosyltransferase</fullName>
    </recommendedName>
</protein>
<dbReference type="EMBL" id="MT141284">
    <property type="protein sequence ID" value="QJA57630.1"/>
    <property type="molecule type" value="Genomic_DNA"/>
</dbReference>
<dbReference type="AlphaFoldDB" id="A0A6M3KAV7"/>
<dbReference type="EMBL" id="MT142363">
    <property type="protein sequence ID" value="QJA79023.1"/>
    <property type="molecule type" value="Genomic_DNA"/>
</dbReference>
<evidence type="ECO:0008006" key="4">
    <source>
        <dbReference type="Google" id="ProtNLM"/>
    </source>
</evidence>
<sequence>MFGFITINYKRPQIFKLFCASIKRLRAETGIDFPVVVVSEPEDRAMCDSYNIGHIVQVNVPVSEKWNTACGYMKELGVSYITISGSDDIFSTDCLRNIIIEMKNGIELVGLRGLYVYDADGKYRGTLKHITSKNFFGPGKTINKRVLDAVDWRPWEYHAPRNWGTDAICSRNIAPHVKTTAVVEGVIVDCKTKESLNKFTMFHNNRHGQDVDKNIFYDILSKEELAILHNIHNVGLPLKFPNLVKRGRTLV</sequence>